<dbReference type="GO" id="GO:0006355">
    <property type="term" value="P:regulation of DNA-templated transcription"/>
    <property type="evidence" value="ECO:0007669"/>
    <property type="project" value="InterPro"/>
</dbReference>
<proteinExistence type="predicted"/>
<dbReference type="Pfam" id="PF00072">
    <property type="entry name" value="Response_reg"/>
    <property type="match status" value="1"/>
</dbReference>
<dbReference type="Gene3D" id="1.10.10.10">
    <property type="entry name" value="Winged helix-like DNA-binding domain superfamily/Winged helix DNA-binding domain"/>
    <property type="match status" value="1"/>
</dbReference>
<evidence type="ECO:0000256" key="5">
    <source>
        <dbReference type="ARBA" id="ARBA00023015"/>
    </source>
</evidence>
<reference evidence="12" key="1">
    <citation type="submission" date="2023-01" db="EMBL/GenBank/DDBJ databases">
        <title>Xenophilus mangrovi sp. nov., isolated from soil of Mangrove nature reserve.</title>
        <authorList>
            <person name="Xu S."/>
            <person name="Liu Z."/>
            <person name="Xu Y."/>
        </authorList>
    </citation>
    <scope>NUCLEOTIDE SEQUENCE</scope>
    <source>
        <strain evidence="12">YW8</strain>
    </source>
</reference>
<keyword evidence="3 8" id="KW-0597">Phosphoprotein</keyword>
<dbReference type="GO" id="GO:0005829">
    <property type="term" value="C:cytosol"/>
    <property type="evidence" value="ECO:0007669"/>
    <property type="project" value="TreeGrafter"/>
</dbReference>
<sequence>MSVAALASPTPLPDQPPVPAPARLRVLVVDDHADIREPLAHWLQRQDFDVATAADARQMRHLLRHQPFDVIVLDIMLPDEDGLSLCREVAATLGTPVILLTARATPPERVTGLEAGADDYVVKPFDPAELAARIRTVRRREARAPRNAGAPAPGSRVSFDGWLFDMQRRELRDPQGKLVLLSDMEHQLLCALVAHPHQVLTRDRLLDLMHGDDAGVFDRAVDTQISRLRRKLELDPRRPRLIKTARSNGYLFVAQVQALAS</sequence>
<evidence type="ECO:0000313" key="13">
    <source>
        <dbReference type="Proteomes" id="UP001212602"/>
    </source>
</evidence>
<dbReference type="InterPro" id="IPR011006">
    <property type="entry name" value="CheY-like_superfamily"/>
</dbReference>
<dbReference type="GO" id="GO:0000156">
    <property type="term" value="F:phosphorelay response regulator activity"/>
    <property type="evidence" value="ECO:0007669"/>
    <property type="project" value="TreeGrafter"/>
</dbReference>
<keyword evidence="5" id="KW-0805">Transcription regulation</keyword>
<evidence type="ECO:0000256" key="3">
    <source>
        <dbReference type="ARBA" id="ARBA00022553"/>
    </source>
</evidence>
<dbReference type="GO" id="GO:0000976">
    <property type="term" value="F:transcription cis-regulatory region binding"/>
    <property type="evidence" value="ECO:0007669"/>
    <property type="project" value="TreeGrafter"/>
</dbReference>
<dbReference type="CDD" id="cd00383">
    <property type="entry name" value="trans_reg_C"/>
    <property type="match status" value="1"/>
</dbReference>
<evidence type="ECO:0000256" key="6">
    <source>
        <dbReference type="ARBA" id="ARBA00023125"/>
    </source>
</evidence>
<accession>A0AAE3NBX6</accession>
<evidence type="ECO:0000256" key="1">
    <source>
        <dbReference type="ARBA" id="ARBA00004496"/>
    </source>
</evidence>
<organism evidence="12 13">
    <name type="scientific">Xenophilus arseniciresistens</name>
    <dbReference type="NCBI Taxonomy" id="1283306"/>
    <lineage>
        <taxon>Bacteria</taxon>
        <taxon>Pseudomonadati</taxon>
        <taxon>Pseudomonadota</taxon>
        <taxon>Betaproteobacteria</taxon>
        <taxon>Burkholderiales</taxon>
        <taxon>Comamonadaceae</taxon>
        <taxon>Xenophilus</taxon>
    </lineage>
</organism>
<keyword evidence="6 9" id="KW-0238">DNA-binding</keyword>
<dbReference type="SMART" id="SM00448">
    <property type="entry name" value="REC"/>
    <property type="match status" value="1"/>
</dbReference>
<dbReference type="RefSeq" id="WP_271430051.1">
    <property type="nucleotide sequence ID" value="NZ_JAQIPB010000012.1"/>
</dbReference>
<dbReference type="Gene3D" id="3.40.50.2300">
    <property type="match status" value="1"/>
</dbReference>
<dbReference type="SUPFAM" id="SSF46894">
    <property type="entry name" value="C-terminal effector domain of the bipartite response regulators"/>
    <property type="match status" value="1"/>
</dbReference>
<dbReference type="Gene3D" id="6.10.250.690">
    <property type="match status" value="1"/>
</dbReference>
<dbReference type="EMBL" id="JAQIPB010000012">
    <property type="protein sequence ID" value="MDA7418846.1"/>
    <property type="molecule type" value="Genomic_DNA"/>
</dbReference>
<dbReference type="GO" id="GO:0032993">
    <property type="term" value="C:protein-DNA complex"/>
    <property type="evidence" value="ECO:0007669"/>
    <property type="project" value="TreeGrafter"/>
</dbReference>
<feature type="domain" description="Response regulatory" evidence="10">
    <location>
        <begin position="25"/>
        <end position="138"/>
    </location>
</feature>
<dbReference type="InterPro" id="IPR036388">
    <property type="entry name" value="WH-like_DNA-bd_sf"/>
</dbReference>
<evidence type="ECO:0000256" key="2">
    <source>
        <dbReference type="ARBA" id="ARBA00022490"/>
    </source>
</evidence>
<feature type="modified residue" description="4-aspartylphosphate" evidence="8">
    <location>
        <position position="74"/>
    </location>
</feature>
<evidence type="ECO:0000256" key="8">
    <source>
        <dbReference type="PROSITE-ProRule" id="PRU00169"/>
    </source>
</evidence>
<comment type="subcellular location">
    <subcellularLocation>
        <location evidence="1">Cytoplasm</location>
    </subcellularLocation>
</comment>
<dbReference type="PROSITE" id="PS50110">
    <property type="entry name" value="RESPONSE_REGULATORY"/>
    <property type="match status" value="1"/>
</dbReference>
<dbReference type="InterPro" id="IPR001789">
    <property type="entry name" value="Sig_transdc_resp-reg_receiver"/>
</dbReference>
<evidence type="ECO:0000256" key="4">
    <source>
        <dbReference type="ARBA" id="ARBA00023012"/>
    </source>
</evidence>
<dbReference type="AlphaFoldDB" id="A0AAE3NBX6"/>
<dbReference type="PANTHER" id="PTHR48111:SF4">
    <property type="entry name" value="DNA-BINDING DUAL TRANSCRIPTIONAL REGULATOR OMPR"/>
    <property type="match status" value="1"/>
</dbReference>
<dbReference type="InterPro" id="IPR016032">
    <property type="entry name" value="Sig_transdc_resp-reg_C-effctor"/>
</dbReference>
<dbReference type="Proteomes" id="UP001212602">
    <property type="component" value="Unassembled WGS sequence"/>
</dbReference>
<gene>
    <name evidence="12" type="ORF">PGB34_20950</name>
</gene>
<evidence type="ECO:0000256" key="7">
    <source>
        <dbReference type="ARBA" id="ARBA00023163"/>
    </source>
</evidence>
<feature type="DNA-binding region" description="OmpR/PhoB-type" evidence="9">
    <location>
        <begin position="154"/>
        <end position="254"/>
    </location>
</feature>
<dbReference type="InterPro" id="IPR001867">
    <property type="entry name" value="OmpR/PhoB-type_DNA-bd"/>
</dbReference>
<keyword evidence="2" id="KW-0963">Cytoplasm</keyword>
<evidence type="ECO:0000259" key="10">
    <source>
        <dbReference type="PROSITE" id="PS50110"/>
    </source>
</evidence>
<evidence type="ECO:0000313" key="12">
    <source>
        <dbReference type="EMBL" id="MDA7418846.1"/>
    </source>
</evidence>
<dbReference type="SUPFAM" id="SSF52172">
    <property type="entry name" value="CheY-like"/>
    <property type="match status" value="1"/>
</dbReference>
<dbReference type="InterPro" id="IPR039420">
    <property type="entry name" value="WalR-like"/>
</dbReference>
<comment type="caution">
    <text evidence="12">The sequence shown here is derived from an EMBL/GenBank/DDBJ whole genome shotgun (WGS) entry which is preliminary data.</text>
</comment>
<feature type="domain" description="OmpR/PhoB-type" evidence="11">
    <location>
        <begin position="154"/>
        <end position="254"/>
    </location>
</feature>
<dbReference type="CDD" id="cd17574">
    <property type="entry name" value="REC_OmpR"/>
    <property type="match status" value="1"/>
</dbReference>
<dbReference type="Pfam" id="PF00486">
    <property type="entry name" value="Trans_reg_C"/>
    <property type="match status" value="1"/>
</dbReference>
<protein>
    <submittedName>
        <fullName evidence="12">Response regulator transcription factor</fullName>
    </submittedName>
</protein>
<keyword evidence="7" id="KW-0804">Transcription</keyword>
<dbReference type="PROSITE" id="PS51755">
    <property type="entry name" value="OMPR_PHOB"/>
    <property type="match status" value="1"/>
</dbReference>
<name>A0AAE3NBX6_9BURK</name>
<evidence type="ECO:0000259" key="11">
    <source>
        <dbReference type="PROSITE" id="PS51755"/>
    </source>
</evidence>
<evidence type="ECO:0000256" key="9">
    <source>
        <dbReference type="PROSITE-ProRule" id="PRU01091"/>
    </source>
</evidence>
<dbReference type="SMART" id="SM00862">
    <property type="entry name" value="Trans_reg_C"/>
    <property type="match status" value="1"/>
</dbReference>
<dbReference type="FunFam" id="1.10.10.10:FF:000099">
    <property type="entry name" value="Two-component system response regulator TorR"/>
    <property type="match status" value="1"/>
</dbReference>
<dbReference type="PANTHER" id="PTHR48111">
    <property type="entry name" value="REGULATOR OF RPOS"/>
    <property type="match status" value="1"/>
</dbReference>
<keyword evidence="4" id="KW-0902">Two-component regulatory system</keyword>
<keyword evidence="13" id="KW-1185">Reference proteome</keyword>